<dbReference type="PANTHER" id="PTHR33133">
    <property type="entry name" value="OS08G0107100 PROTEIN-RELATED"/>
    <property type="match status" value="1"/>
</dbReference>
<evidence type="ECO:0000256" key="1">
    <source>
        <dbReference type="SAM" id="Phobius"/>
    </source>
</evidence>
<feature type="transmembrane region" description="Helical" evidence="1">
    <location>
        <begin position="26"/>
        <end position="47"/>
    </location>
</feature>
<keyword evidence="3" id="KW-1185">Reference proteome</keyword>
<keyword evidence="1" id="KW-0472">Membrane</keyword>
<organism evidence="2 3">
    <name type="scientific">Rehmannia glutinosa</name>
    <name type="common">Chinese foxglove</name>
    <dbReference type="NCBI Taxonomy" id="99300"/>
    <lineage>
        <taxon>Eukaryota</taxon>
        <taxon>Viridiplantae</taxon>
        <taxon>Streptophyta</taxon>
        <taxon>Embryophyta</taxon>
        <taxon>Tracheophyta</taxon>
        <taxon>Spermatophyta</taxon>
        <taxon>Magnoliopsida</taxon>
        <taxon>eudicotyledons</taxon>
        <taxon>Gunneridae</taxon>
        <taxon>Pentapetalae</taxon>
        <taxon>asterids</taxon>
        <taxon>lamiids</taxon>
        <taxon>Lamiales</taxon>
        <taxon>Orobanchaceae</taxon>
        <taxon>Rehmannieae</taxon>
        <taxon>Rehmannia</taxon>
    </lineage>
</organism>
<keyword evidence="1" id="KW-0812">Transmembrane</keyword>
<keyword evidence="1" id="KW-1133">Transmembrane helix</keyword>
<dbReference type="EMBL" id="JABTTQ020001202">
    <property type="protein sequence ID" value="KAK6133877.1"/>
    <property type="molecule type" value="Genomic_DNA"/>
</dbReference>
<feature type="transmembrane region" description="Helical" evidence="1">
    <location>
        <begin position="168"/>
        <end position="201"/>
    </location>
</feature>
<evidence type="ECO:0000313" key="2">
    <source>
        <dbReference type="EMBL" id="KAK6133877.1"/>
    </source>
</evidence>
<evidence type="ECO:0000313" key="3">
    <source>
        <dbReference type="Proteomes" id="UP001318860"/>
    </source>
</evidence>
<evidence type="ECO:0008006" key="4">
    <source>
        <dbReference type="Google" id="ProtNLM"/>
    </source>
</evidence>
<reference evidence="2 3" key="1">
    <citation type="journal article" date="2021" name="Comput. Struct. Biotechnol. J.">
        <title>De novo genome assembly of the potent medicinal plant Rehmannia glutinosa using nanopore technology.</title>
        <authorList>
            <person name="Ma L."/>
            <person name="Dong C."/>
            <person name="Song C."/>
            <person name="Wang X."/>
            <person name="Zheng X."/>
            <person name="Niu Y."/>
            <person name="Chen S."/>
            <person name="Feng W."/>
        </authorList>
    </citation>
    <scope>NUCLEOTIDE SEQUENCE [LARGE SCALE GENOMIC DNA]</scope>
    <source>
        <strain evidence="2">DH-2019</strain>
    </source>
</reference>
<proteinExistence type="predicted"/>
<dbReference type="Proteomes" id="UP001318860">
    <property type="component" value="Unassembled WGS sequence"/>
</dbReference>
<protein>
    <recommendedName>
        <fullName evidence="4">Transmembrane protein</fullName>
    </recommendedName>
</protein>
<feature type="transmembrane region" description="Helical" evidence="1">
    <location>
        <begin position="119"/>
        <end position="148"/>
    </location>
</feature>
<gene>
    <name evidence="2" type="ORF">DH2020_032380</name>
</gene>
<sequence>MSTHSPSLWRVLSETWRIIIGHPRHFLALSVLFLLPISFASIIYTFLVQPTSLHSHYLQSLFLVSTPDPKTGNSQLLISILYILSVFLFSLCATPSITYSTFTAFYGKPVKFVSSLKSILVSFFPLLATLFVTEIILGLIIFAFALLMLVAYNGLVLLGVEMDYNSGYFLVFVTVIAVFLVGLLVYLLVEWCLSNAVVVLESKWGFAPLKRSSYLVKGMRKVARSNMVLFGILGGLSSMWYSNLIANAGGSSKGWIVVQMAVYVVFSTLLSLYGMAANTVLFVYCKELHGKMVFQRDEEMGREYVRLATDVNVV</sequence>
<name>A0ABR0VFC6_REHGL</name>
<comment type="caution">
    <text evidence="2">The sequence shown here is derived from an EMBL/GenBank/DDBJ whole genome shotgun (WGS) entry which is preliminary data.</text>
</comment>
<feature type="transmembrane region" description="Helical" evidence="1">
    <location>
        <begin position="261"/>
        <end position="285"/>
    </location>
</feature>
<dbReference type="PANTHER" id="PTHR33133:SF7">
    <property type="entry name" value="F26K24.10 PROTEIN-RELATED"/>
    <property type="match status" value="1"/>
</dbReference>
<accession>A0ABR0VFC6</accession>
<feature type="transmembrane region" description="Helical" evidence="1">
    <location>
        <begin position="76"/>
        <end position="107"/>
    </location>
</feature>
<feature type="transmembrane region" description="Helical" evidence="1">
    <location>
        <begin position="222"/>
        <end position="241"/>
    </location>
</feature>